<dbReference type="InterPro" id="IPR036869">
    <property type="entry name" value="J_dom_sf"/>
</dbReference>
<evidence type="ECO:0000313" key="3">
    <source>
        <dbReference type="EMBL" id="KAB2817564.1"/>
    </source>
</evidence>
<dbReference type="GO" id="GO:0042026">
    <property type="term" value="P:protein refolding"/>
    <property type="evidence" value="ECO:0007669"/>
    <property type="project" value="TreeGrafter"/>
</dbReference>
<gene>
    <name evidence="3" type="ORF">F8C82_03960</name>
</gene>
<dbReference type="EMBL" id="WBVQ01000001">
    <property type="protein sequence ID" value="KAB2817564.1"/>
    <property type="molecule type" value="Genomic_DNA"/>
</dbReference>
<dbReference type="OrthoDB" id="9779622at2"/>
<dbReference type="PANTHER" id="PTHR43096">
    <property type="entry name" value="DNAJ HOMOLOG 1, MITOCHONDRIAL-RELATED"/>
    <property type="match status" value="1"/>
</dbReference>
<sequence>MARKKISIQQAFKILGLPNGASWDEVRAAYRKLAKQFHPDISSDPNAKDKFALVAIAYDRLEEWNNAGRPQQAHSSETFANLRARAAKEAAEKALKEAKRKEMIRRVRVLREKQDAEASKNYKKAIALVVTGLLLYFGISEGRRWYTDSRIEDNMGTGYVTVTSQIPNYIKYVYVVNGERYSDEARVHHGIDDNQAENGIPIYTQGRYLVEYAKDDPTYHRVIFNTPGPNTLKQYMQRGEDLLRWRFPRSFMGMSIEESKKAAHCLGLVLYEEYESEYLANIFYSDKAFLENWSHNQGTFEDLIDDEQFAICFSYCNLQFYHP</sequence>
<dbReference type="CDD" id="cd06257">
    <property type="entry name" value="DnaJ"/>
    <property type="match status" value="1"/>
</dbReference>
<proteinExistence type="predicted"/>
<dbReference type="PANTHER" id="PTHR43096:SF52">
    <property type="entry name" value="DNAJ HOMOLOG 1, MITOCHONDRIAL-RELATED"/>
    <property type="match status" value="1"/>
</dbReference>
<dbReference type="PROSITE" id="PS50076">
    <property type="entry name" value="DNAJ_2"/>
    <property type="match status" value="1"/>
</dbReference>
<accession>A0A6L3ZI65</accession>
<organism evidence="3 4">
    <name type="scientific">Phaeocystidibacter marisrubri</name>
    <dbReference type="NCBI Taxonomy" id="1577780"/>
    <lineage>
        <taxon>Bacteria</taxon>
        <taxon>Pseudomonadati</taxon>
        <taxon>Bacteroidota</taxon>
        <taxon>Flavobacteriia</taxon>
        <taxon>Flavobacteriales</taxon>
        <taxon>Phaeocystidibacteraceae</taxon>
        <taxon>Phaeocystidibacter</taxon>
    </lineage>
</organism>
<evidence type="ECO:0000256" key="1">
    <source>
        <dbReference type="ARBA" id="ARBA00023186"/>
    </source>
</evidence>
<protein>
    <submittedName>
        <fullName evidence="3">DnaJ domain-containing protein</fullName>
    </submittedName>
</protein>
<dbReference type="RefSeq" id="WP_151692199.1">
    <property type="nucleotide sequence ID" value="NZ_BMGX01000002.1"/>
</dbReference>
<dbReference type="Gene3D" id="1.10.287.110">
    <property type="entry name" value="DnaJ domain"/>
    <property type="match status" value="1"/>
</dbReference>
<name>A0A6L3ZI65_9FLAO</name>
<dbReference type="GO" id="GO:0051082">
    <property type="term" value="F:unfolded protein binding"/>
    <property type="evidence" value="ECO:0007669"/>
    <property type="project" value="TreeGrafter"/>
</dbReference>
<keyword evidence="1" id="KW-0143">Chaperone</keyword>
<dbReference type="InterPro" id="IPR001623">
    <property type="entry name" value="DnaJ_domain"/>
</dbReference>
<evidence type="ECO:0000259" key="2">
    <source>
        <dbReference type="PROSITE" id="PS50076"/>
    </source>
</evidence>
<comment type="caution">
    <text evidence="3">The sequence shown here is derived from an EMBL/GenBank/DDBJ whole genome shotgun (WGS) entry which is preliminary data.</text>
</comment>
<dbReference type="SUPFAM" id="SSF46565">
    <property type="entry name" value="Chaperone J-domain"/>
    <property type="match status" value="1"/>
</dbReference>
<keyword evidence="4" id="KW-1185">Reference proteome</keyword>
<dbReference type="SMART" id="SM00271">
    <property type="entry name" value="DnaJ"/>
    <property type="match status" value="1"/>
</dbReference>
<dbReference type="Pfam" id="PF00226">
    <property type="entry name" value="DnaJ"/>
    <property type="match status" value="1"/>
</dbReference>
<dbReference type="AlphaFoldDB" id="A0A6L3ZI65"/>
<dbReference type="PRINTS" id="PR00625">
    <property type="entry name" value="JDOMAIN"/>
</dbReference>
<dbReference type="Proteomes" id="UP000484164">
    <property type="component" value="Unassembled WGS sequence"/>
</dbReference>
<dbReference type="GO" id="GO:0005737">
    <property type="term" value="C:cytoplasm"/>
    <property type="evidence" value="ECO:0007669"/>
    <property type="project" value="TreeGrafter"/>
</dbReference>
<reference evidence="3 4" key="1">
    <citation type="submission" date="2019-10" db="EMBL/GenBank/DDBJ databases">
        <title>Genome sequence of Phaeocystidibacter marisrubri JCM30614 (type strain).</title>
        <authorList>
            <person name="Bowman J.P."/>
        </authorList>
    </citation>
    <scope>NUCLEOTIDE SEQUENCE [LARGE SCALE GENOMIC DNA]</scope>
    <source>
        <strain evidence="3 4">JCM 30614</strain>
    </source>
</reference>
<feature type="domain" description="J" evidence="2">
    <location>
        <begin position="10"/>
        <end position="66"/>
    </location>
</feature>
<evidence type="ECO:0000313" key="4">
    <source>
        <dbReference type="Proteomes" id="UP000484164"/>
    </source>
</evidence>